<feature type="compositionally biased region" description="Basic and acidic residues" evidence="1">
    <location>
        <begin position="18"/>
        <end position="29"/>
    </location>
</feature>
<reference evidence="3" key="1">
    <citation type="journal article" date="2015" name="Genome Announc.">
        <title>Draft genome sequence of Talaromyces cellulolyticus strain Y-94, a source of lignocellulosic biomass-degrading enzymes.</title>
        <authorList>
            <person name="Fujii T."/>
            <person name="Koike H."/>
            <person name="Sawayama S."/>
            <person name="Yano S."/>
            <person name="Inoue H."/>
        </authorList>
    </citation>
    <scope>NUCLEOTIDE SEQUENCE [LARGE SCALE GENOMIC DNA]</scope>
    <source>
        <strain evidence="3">Y-94</strain>
    </source>
</reference>
<proteinExistence type="predicted"/>
<evidence type="ECO:0000313" key="2">
    <source>
        <dbReference type="EMBL" id="GAM43568.1"/>
    </source>
</evidence>
<evidence type="ECO:0000313" key="3">
    <source>
        <dbReference type="Proteomes" id="UP000053095"/>
    </source>
</evidence>
<feature type="region of interest" description="Disordered" evidence="1">
    <location>
        <begin position="1"/>
        <end position="82"/>
    </location>
</feature>
<dbReference type="AlphaFoldDB" id="A0A0B8N7K7"/>
<gene>
    <name evidence="2" type="ORF">TCE0_056f18486</name>
</gene>
<sequence length="158" mass="17806">MAMGRRSMDTLQAIPDTRAGRPHDHHGSDGRPSTRLRLRLGPPDPSASSSGSPKLNTAVLLLPPSSRDPASPVPSGVSRVQPNPEDVYRHLKITRKRVWQGTAQYKIAGWLPLQSVPDPLMRRYQTESKVAQTARACILRRLRPRRSRRLNGRKRVRR</sequence>
<evidence type="ECO:0000256" key="1">
    <source>
        <dbReference type="SAM" id="MobiDB-lite"/>
    </source>
</evidence>
<organism evidence="2 3">
    <name type="scientific">Talaromyces pinophilus</name>
    <name type="common">Penicillium pinophilum</name>
    <dbReference type="NCBI Taxonomy" id="128442"/>
    <lineage>
        <taxon>Eukaryota</taxon>
        <taxon>Fungi</taxon>
        <taxon>Dikarya</taxon>
        <taxon>Ascomycota</taxon>
        <taxon>Pezizomycotina</taxon>
        <taxon>Eurotiomycetes</taxon>
        <taxon>Eurotiomycetidae</taxon>
        <taxon>Eurotiales</taxon>
        <taxon>Trichocomaceae</taxon>
        <taxon>Talaromyces</taxon>
        <taxon>Talaromyces sect. Talaromyces</taxon>
    </lineage>
</organism>
<name>A0A0B8N7K7_TALPI</name>
<dbReference type="EMBL" id="DF933852">
    <property type="protein sequence ID" value="GAM43568.1"/>
    <property type="molecule type" value="Genomic_DNA"/>
</dbReference>
<dbReference type="Proteomes" id="UP000053095">
    <property type="component" value="Unassembled WGS sequence"/>
</dbReference>
<accession>A0A0B8N7K7</accession>
<keyword evidence="3" id="KW-1185">Reference proteome</keyword>
<protein>
    <submittedName>
        <fullName evidence="2">Uncharacterized protein</fullName>
    </submittedName>
</protein>